<gene>
    <name evidence="2" type="ORF">GH885_05865</name>
</gene>
<comment type="caution">
    <text evidence="2">The sequence shown here is derived from an EMBL/GenBank/DDBJ whole genome shotgun (WGS) entry which is preliminary data.</text>
</comment>
<evidence type="ECO:0000313" key="2">
    <source>
        <dbReference type="EMBL" id="MRI65871.1"/>
    </source>
</evidence>
<dbReference type="PANTHER" id="PTHR33336:SF15">
    <property type="entry name" value="ABM DOMAIN-CONTAINING PROTEIN"/>
    <property type="match status" value="1"/>
</dbReference>
<reference evidence="2 3" key="1">
    <citation type="submission" date="2019-10" db="EMBL/GenBank/DDBJ databases">
        <title>Gracilibacillus salitolerans sp. nov., a moderate halophile isolated from a saline soil in northwest China.</title>
        <authorList>
            <person name="Gan L."/>
        </authorList>
    </citation>
    <scope>NUCLEOTIDE SEQUENCE [LARGE SCALE GENOMIC DNA]</scope>
    <source>
        <strain evidence="2 3">TP2-8</strain>
    </source>
</reference>
<protein>
    <recommendedName>
        <fullName evidence="1">ABM domain-containing protein</fullName>
    </recommendedName>
</protein>
<dbReference type="InterPro" id="IPR007138">
    <property type="entry name" value="ABM_dom"/>
</dbReference>
<feature type="domain" description="ABM" evidence="1">
    <location>
        <begin position="11"/>
        <end position="100"/>
    </location>
</feature>
<dbReference type="RefSeq" id="WP_163578505.1">
    <property type="nucleotide sequence ID" value="NZ_JBHUMW010000018.1"/>
</dbReference>
<dbReference type="Pfam" id="PF03992">
    <property type="entry name" value="ABM"/>
    <property type="match status" value="1"/>
</dbReference>
<dbReference type="Gene3D" id="3.30.70.100">
    <property type="match status" value="1"/>
</dbReference>
<evidence type="ECO:0000259" key="1">
    <source>
        <dbReference type="PROSITE" id="PS51725"/>
    </source>
</evidence>
<dbReference type="SUPFAM" id="SSF54909">
    <property type="entry name" value="Dimeric alpha+beta barrel"/>
    <property type="match status" value="1"/>
</dbReference>
<dbReference type="GO" id="GO:0003824">
    <property type="term" value="F:catalytic activity"/>
    <property type="evidence" value="ECO:0007669"/>
    <property type="project" value="TreeGrafter"/>
</dbReference>
<dbReference type="Proteomes" id="UP000435187">
    <property type="component" value="Unassembled WGS sequence"/>
</dbReference>
<dbReference type="PANTHER" id="PTHR33336">
    <property type="entry name" value="QUINOL MONOOXYGENASE YGIN-RELATED"/>
    <property type="match status" value="1"/>
</dbReference>
<sequence>MILQRSECSSHDCNNSTNAGRSLAYEDFKEKVNTLIKASQAEEGNISYSLYKEVKKKNRFVMIEKWDGEEAIERHNKSSHLTQFIAYTKKVLLQPLDVEKCYAIESF</sequence>
<accession>A0A6N7QYA4</accession>
<dbReference type="EMBL" id="WJEE01000009">
    <property type="protein sequence ID" value="MRI65871.1"/>
    <property type="molecule type" value="Genomic_DNA"/>
</dbReference>
<proteinExistence type="predicted"/>
<evidence type="ECO:0000313" key="3">
    <source>
        <dbReference type="Proteomes" id="UP000435187"/>
    </source>
</evidence>
<organism evidence="2 3">
    <name type="scientific">Gracilibacillus thailandensis</name>
    <dbReference type="NCBI Taxonomy" id="563735"/>
    <lineage>
        <taxon>Bacteria</taxon>
        <taxon>Bacillati</taxon>
        <taxon>Bacillota</taxon>
        <taxon>Bacilli</taxon>
        <taxon>Bacillales</taxon>
        <taxon>Bacillaceae</taxon>
        <taxon>Gracilibacillus</taxon>
    </lineage>
</organism>
<dbReference type="PROSITE" id="PS51725">
    <property type="entry name" value="ABM"/>
    <property type="match status" value="1"/>
</dbReference>
<name>A0A6N7QYA4_9BACI</name>
<keyword evidence="3" id="KW-1185">Reference proteome</keyword>
<dbReference type="InterPro" id="IPR011008">
    <property type="entry name" value="Dimeric_a/b-barrel"/>
</dbReference>
<dbReference type="InterPro" id="IPR050744">
    <property type="entry name" value="AI-2_Isomerase_LsrG"/>
</dbReference>
<dbReference type="AlphaFoldDB" id="A0A6N7QYA4"/>